<keyword evidence="2" id="KW-1185">Reference proteome</keyword>
<proteinExistence type="predicted"/>
<accession>A0ACB7PH43</accession>
<reference evidence="1 2" key="1">
    <citation type="journal article" date="2021" name="Nat. Commun.">
        <title>Genetic determinants of endophytism in the Arabidopsis root mycobiome.</title>
        <authorList>
            <person name="Mesny F."/>
            <person name="Miyauchi S."/>
            <person name="Thiergart T."/>
            <person name="Pickel B."/>
            <person name="Atanasova L."/>
            <person name="Karlsson M."/>
            <person name="Huettel B."/>
            <person name="Barry K.W."/>
            <person name="Haridas S."/>
            <person name="Chen C."/>
            <person name="Bauer D."/>
            <person name="Andreopoulos W."/>
            <person name="Pangilinan J."/>
            <person name="LaButti K."/>
            <person name="Riley R."/>
            <person name="Lipzen A."/>
            <person name="Clum A."/>
            <person name="Drula E."/>
            <person name="Henrissat B."/>
            <person name="Kohler A."/>
            <person name="Grigoriev I.V."/>
            <person name="Martin F.M."/>
            <person name="Hacquard S."/>
        </authorList>
    </citation>
    <scope>NUCLEOTIDE SEQUENCE [LARGE SCALE GENOMIC DNA]</scope>
    <source>
        <strain evidence="1 2">MPI-SDFR-AT-0079</strain>
    </source>
</reference>
<gene>
    <name evidence="1" type="ORF">F5144DRAFT_559978</name>
</gene>
<evidence type="ECO:0000313" key="2">
    <source>
        <dbReference type="Proteomes" id="UP000724584"/>
    </source>
</evidence>
<organism evidence="1 2">
    <name type="scientific">Chaetomium tenue</name>
    <dbReference type="NCBI Taxonomy" id="1854479"/>
    <lineage>
        <taxon>Eukaryota</taxon>
        <taxon>Fungi</taxon>
        <taxon>Dikarya</taxon>
        <taxon>Ascomycota</taxon>
        <taxon>Pezizomycotina</taxon>
        <taxon>Sordariomycetes</taxon>
        <taxon>Sordariomycetidae</taxon>
        <taxon>Sordariales</taxon>
        <taxon>Chaetomiaceae</taxon>
        <taxon>Chaetomium</taxon>
    </lineage>
</organism>
<sequence>MDNANGQNVPAAADPPRALPADCTPLERRLASWCCFLATLLCNALLRIFVWPHVSGQPYLILVVIGTRCVVGVSWLRLHEWLTGERGMDPLLQTAIGFLPTILVDLALGSCYKSCSVRDVVARDYCRGG</sequence>
<dbReference type="EMBL" id="JAGIZQ010000002">
    <property type="protein sequence ID" value="KAH6640319.1"/>
    <property type="molecule type" value="Genomic_DNA"/>
</dbReference>
<comment type="caution">
    <text evidence="1">The sequence shown here is derived from an EMBL/GenBank/DDBJ whole genome shotgun (WGS) entry which is preliminary data.</text>
</comment>
<protein>
    <submittedName>
        <fullName evidence="1">Uncharacterized protein</fullName>
    </submittedName>
</protein>
<dbReference type="Proteomes" id="UP000724584">
    <property type="component" value="Unassembled WGS sequence"/>
</dbReference>
<evidence type="ECO:0000313" key="1">
    <source>
        <dbReference type="EMBL" id="KAH6640319.1"/>
    </source>
</evidence>
<name>A0ACB7PH43_9PEZI</name>